<dbReference type="PANTHER" id="PTHR43666">
    <property type="entry name" value="TLDD PROTEIN"/>
    <property type="match status" value="1"/>
</dbReference>
<dbReference type="InterPro" id="IPR036059">
    <property type="entry name" value="TldD/PmbA_sf"/>
</dbReference>
<dbReference type="GO" id="GO:0008237">
    <property type="term" value="F:metallopeptidase activity"/>
    <property type="evidence" value="ECO:0007669"/>
    <property type="project" value="InterPro"/>
</dbReference>
<dbReference type="OrthoDB" id="9803618at2"/>
<proteinExistence type="predicted"/>
<dbReference type="AlphaFoldDB" id="A0A5E6MGA2"/>
<dbReference type="EMBL" id="CABFUZ020000259">
    <property type="protein sequence ID" value="VVM08507.1"/>
    <property type="molecule type" value="Genomic_DNA"/>
</dbReference>
<dbReference type="PANTHER" id="PTHR43666:SF1">
    <property type="entry name" value="CONSERVED PROTEIN"/>
    <property type="match status" value="1"/>
</dbReference>
<dbReference type="InterPro" id="IPR045569">
    <property type="entry name" value="Metalloprtase-TldD/E_C"/>
</dbReference>
<dbReference type="Proteomes" id="UP000381693">
    <property type="component" value="Unassembled WGS sequence"/>
</dbReference>
<organism evidence="2 3">
    <name type="scientific">Methylacidimicrobium cyclopophantes</name>
    <dbReference type="NCBI Taxonomy" id="1041766"/>
    <lineage>
        <taxon>Bacteria</taxon>
        <taxon>Pseudomonadati</taxon>
        <taxon>Verrucomicrobiota</taxon>
        <taxon>Methylacidimicrobium</taxon>
    </lineage>
</organism>
<sequence>MILSEGEVREIGTKLLSYSRAETAVAEISGWTRLNVRIARNTVTTDGEDEGFHCRVESSFGKRRGEAAGNKADPGDLASLVRRSEEIARISPEDPEFLPPPPPQIYPAAQGYSAEAARLTAKALAEQATTILAAAEAKRVIGAAFLECETSFSAYMATTGLWVFQQATRLHYAVSARTRDGEGAGWAAVAAYSPAEISLRSLVEQAMEKALRSRHPQALDPGQFTVLLEPSAVCDLVGFLLLSLQARPADEGRSFLSRPGGGTLLGEKLFADSVTLRSDPGDSTAPGSIYSTDGLPAAPRSWIERGTLRELIRSRFWAQEKKAPVVPEPTNLLLSGGDRSREELIQGIDRGLLITRLWYIRTVDPRTLLLTGLTRDGTFWIEKGKIAHPVNNFRFNESPVNLLKNVLALGKPEATVGSEIDDLPACVPALVAKEFTFSSVSQAS</sequence>
<feature type="domain" description="Metalloprotease TldD/E C-terminal" evidence="1">
    <location>
        <begin position="221"/>
        <end position="437"/>
    </location>
</feature>
<dbReference type="RefSeq" id="WP_142526087.1">
    <property type="nucleotide sequence ID" value="NZ_CABFUZ020000259.1"/>
</dbReference>
<dbReference type="Gene3D" id="3.30.2290.10">
    <property type="entry name" value="PmbA/TldD superfamily"/>
    <property type="match status" value="1"/>
</dbReference>
<dbReference type="Pfam" id="PF19289">
    <property type="entry name" value="PmbA_TldD_3rd"/>
    <property type="match status" value="1"/>
</dbReference>
<name>A0A5E6MGA2_9BACT</name>
<evidence type="ECO:0000259" key="1">
    <source>
        <dbReference type="Pfam" id="PF19289"/>
    </source>
</evidence>
<dbReference type="InterPro" id="IPR035068">
    <property type="entry name" value="TldD/PmbA_N"/>
</dbReference>
<comment type="caution">
    <text evidence="2">The sequence shown here is derived from an EMBL/GenBank/DDBJ whole genome shotgun (WGS) entry which is preliminary data.</text>
</comment>
<gene>
    <name evidence="2" type="primary">pmbA</name>
    <name evidence="2" type="ORF">MAMC_02222</name>
</gene>
<reference evidence="2" key="1">
    <citation type="submission" date="2019-09" db="EMBL/GenBank/DDBJ databases">
        <authorList>
            <person name="Cremers G."/>
        </authorList>
    </citation>
    <scope>NUCLEOTIDE SEQUENCE [LARGE SCALE GENOMIC DNA]</scope>
    <source>
        <strain evidence="2">3B</strain>
    </source>
</reference>
<dbReference type="GO" id="GO:0006508">
    <property type="term" value="P:proteolysis"/>
    <property type="evidence" value="ECO:0007669"/>
    <property type="project" value="InterPro"/>
</dbReference>
<accession>A0A5E6MGA2</accession>
<evidence type="ECO:0000313" key="3">
    <source>
        <dbReference type="Proteomes" id="UP000381693"/>
    </source>
</evidence>
<keyword evidence="3" id="KW-1185">Reference proteome</keyword>
<protein>
    <submittedName>
        <fullName evidence="2">PmbA protein</fullName>
    </submittedName>
</protein>
<dbReference type="SUPFAM" id="SSF111283">
    <property type="entry name" value="Putative modulator of DNA gyrase, PmbA/TldD"/>
    <property type="match status" value="1"/>
</dbReference>
<evidence type="ECO:0000313" key="2">
    <source>
        <dbReference type="EMBL" id="VVM08507.1"/>
    </source>
</evidence>